<comment type="caution">
    <text evidence="2">The sequence shown here is derived from an EMBL/GenBank/DDBJ whole genome shotgun (WGS) entry which is preliminary data.</text>
</comment>
<feature type="region of interest" description="Disordered" evidence="1">
    <location>
        <begin position="1"/>
        <end position="55"/>
    </location>
</feature>
<dbReference type="EMBL" id="JAOB01000080">
    <property type="protein sequence ID" value="EUA15956.1"/>
    <property type="molecule type" value="Genomic_DNA"/>
</dbReference>
<dbReference type="AlphaFoldDB" id="X7ZAD0"/>
<organism evidence="2">
    <name type="scientific">Mycobacterium xenopi 4042</name>
    <dbReference type="NCBI Taxonomy" id="1299334"/>
    <lineage>
        <taxon>Bacteria</taxon>
        <taxon>Bacillati</taxon>
        <taxon>Actinomycetota</taxon>
        <taxon>Actinomycetes</taxon>
        <taxon>Mycobacteriales</taxon>
        <taxon>Mycobacteriaceae</taxon>
        <taxon>Mycobacterium</taxon>
    </lineage>
</organism>
<sequence>MGRADRHRSRRPLPRPPHRRRRQTARGSRRGDRLAPRRRATPDRRRRTGRTRLTSLDVHWAASGLLVDPPPTP</sequence>
<reference evidence="2" key="1">
    <citation type="submission" date="2014-01" db="EMBL/GenBank/DDBJ databases">
        <authorList>
            <person name="Brown-Elliot B."/>
            <person name="Wallace R."/>
            <person name="Lenaerts A."/>
            <person name="Ordway D."/>
            <person name="DeGroote M.A."/>
            <person name="Parker T."/>
            <person name="Sizemore C."/>
            <person name="Tallon L.J."/>
            <person name="Sadzewicz L.K."/>
            <person name="Sengamalay N."/>
            <person name="Fraser C.M."/>
            <person name="Hine E."/>
            <person name="Shefchek K.A."/>
            <person name="Das S.P."/>
            <person name="Tettelin H."/>
        </authorList>
    </citation>
    <scope>NUCLEOTIDE SEQUENCE [LARGE SCALE GENOMIC DNA]</scope>
    <source>
        <strain evidence="2">4042</strain>
    </source>
</reference>
<protein>
    <submittedName>
        <fullName evidence="2">Uncharacterized protein</fullName>
    </submittedName>
</protein>
<name>X7ZAD0_MYCXE</name>
<evidence type="ECO:0000256" key="1">
    <source>
        <dbReference type="SAM" id="MobiDB-lite"/>
    </source>
</evidence>
<accession>X7ZAD0</accession>
<proteinExistence type="predicted"/>
<gene>
    <name evidence="2" type="ORF">I553_0930</name>
</gene>
<feature type="compositionally biased region" description="Basic and acidic residues" evidence="1">
    <location>
        <begin position="29"/>
        <end position="43"/>
    </location>
</feature>
<feature type="compositionally biased region" description="Basic residues" evidence="1">
    <location>
        <begin position="1"/>
        <end position="28"/>
    </location>
</feature>
<evidence type="ECO:0000313" key="2">
    <source>
        <dbReference type="EMBL" id="EUA15956.1"/>
    </source>
</evidence>